<keyword evidence="2" id="KW-1185">Reference proteome</keyword>
<organism evidence="1 2">
    <name type="scientific">Saccharothrix texasensis</name>
    <dbReference type="NCBI Taxonomy" id="103734"/>
    <lineage>
        <taxon>Bacteria</taxon>
        <taxon>Bacillati</taxon>
        <taxon>Actinomycetota</taxon>
        <taxon>Actinomycetes</taxon>
        <taxon>Pseudonocardiales</taxon>
        <taxon>Pseudonocardiaceae</taxon>
        <taxon>Saccharothrix</taxon>
    </lineage>
</organism>
<protein>
    <submittedName>
        <fullName evidence="1">Uncharacterized protein</fullName>
    </submittedName>
</protein>
<proteinExistence type="predicted"/>
<dbReference type="EMBL" id="RJKM01000001">
    <property type="protein sequence ID" value="ROP38799.1"/>
    <property type="molecule type" value="Genomic_DNA"/>
</dbReference>
<dbReference type="AlphaFoldDB" id="A0A3N1H8D4"/>
<sequence length="62" mass="6262">MSVHTLARTVAAPADVELLGTLVAEPESAITDPPLPAPNAAGAVLLAALLLLSAPDPKEPRK</sequence>
<accession>A0A3N1H8D4</accession>
<dbReference type="Proteomes" id="UP000268727">
    <property type="component" value="Unassembled WGS sequence"/>
</dbReference>
<name>A0A3N1H8D4_9PSEU</name>
<dbReference type="RefSeq" id="WP_123744381.1">
    <property type="nucleotide sequence ID" value="NZ_RJKM01000001.1"/>
</dbReference>
<gene>
    <name evidence="1" type="ORF">EDD40_4163</name>
</gene>
<evidence type="ECO:0000313" key="2">
    <source>
        <dbReference type="Proteomes" id="UP000268727"/>
    </source>
</evidence>
<reference evidence="1 2" key="1">
    <citation type="submission" date="2018-11" db="EMBL/GenBank/DDBJ databases">
        <title>Sequencing the genomes of 1000 actinobacteria strains.</title>
        <authorList>
            <person name="Klenk H.-P."/>
        </authorList>
    </citation>
    <scope>NUCLEOTIDE SEQUENCE [LARGE SCALE GENOMIC DNA]</scope>
    <source>
        <strain evidence="1 2">DSM 44231</strain>
    </source>
</reference>
<comment type="caution">
    <text evidence="1">The sequence shown here is derived from an EMBL/GenBank/DDBJ whole genome shotgun (WGS) entry which is preliminary data.</text>
</comment>
<evidence type="ECO:0000313" key="1">
    <source>
        <dbReference type="EMBL" id="ROP38799.1"/>
    </source>
</evidence>